<dbReference type="InterPro" id="IPR003781">
    <property type="entry name" value="CoA-bd"/>
</dbReference>
<comment type="similarity">
    <text evidence="6 8">Belongs to the succinate/malate CoA ligase alpha subunit family.</text>
</comment>
<comment type="catalytic activity">
    <reaction evidence="6">
        <text>succinate + ATP + CoA = succinyl-CoA + ADP + phosphate</text>
        <dbReference type="Rhea" id="RHEA:17661"/>
        <dbReference type="ChEBI" id="CHEBI:30031"/>
        <dbReference type="ChEBI" id="CHEBI:30616"/>
        <dbReference type="ChEBI" id="CHEBI:43474"/>
        <dbReference type="ChEBI" id="CHEBI:57287"/>
        <dbReference type="ChEBI" id="CHEBI:57292"/>
        <dbReference type="ChEBI" id="CHEBI:456216"/>
        <dbReference type="EC" id="6.2.1.5"/>
    </reaction>
</comment>
<dbReference type="FunFam" id="3.40.50.720:FF:000002">
    <property type="entry name" value="Succinate--CoA ligase [ADP-forming] subunit alpha"/>
    <property type="match status" value="1"/>
</dbReference>
<dbReference type="InterPro" id="IPR005811">
    <property type="entry name" value="SUCC_ACL_C"/>
</dbReference>
<gene>
    <name evidence="10" type="primary">LSC1</name>
    <name evidence="10" type="ORF">LTR09_005145</name>
</gene>
<evidence type="ECO:0000256" key="4">
    <source>
        <dbReference type="ARBA" id="ARBA00022741"/>
    </source>
</evidence>
<dbReference type="InterPro" id="IPR017440">
    <property type="entry name" value="Cit_synth/succinyl-CoA_lig_AS"/>
</dbReference>
<accession>A0AAJ0DP11</accession>
<keyword evidence="2 6" id="KW-0816">Tricarboxylic acid cycle</keyword>
<dbReference type="Proteomes" id="UP001271007">
    <property type="component" value="Unassembled WGS sequence"/>
</dbReference>
<dbReference type="GO" id="GO:0000166">
    <property type="term" value="F:nucleotide binding"/>
    <property type="evidence" value="ECO:0007669"/>
    <property type="project" value="UniProtKB-KW"/>
</dbReference>
<dbReference type="EMBL" id="JAWDJX010000014">
    <property type="protein sequence ID" value="KAK3053865.1"/>
    <property type="molecule type" value="Genomic_DNA"/>
</dbReference>
<dbReference type="NCBIfam" id="TIGR01019">
    <property type="entry name" value="sucCoAalpha"/>
    <property type="match status" value="1"/>
</dbReference>
<dbReference type="PRINTS" id="PR01798">
    <property type="entry name" value="SCOASYNTHASE"/>
</dbReference>
<protein>
    <recommendedName>
        <fullName evidence="6">Succinate--CoA ligase [ADP-forming] subunit alpha, mitochondrial</fullName>
        <ecNumber evidence="6">6.2.1.5</ecNumber>
    </recommendedName>
    <alternativeName>
        <fullName evidence="6">Succinyl-CoA synthetase subunit alpha</fullName>
        <shortName evidence="6">SCS-alpha</shortName>
    </alternativeName>
</protein>
<dbReference type="SMART" id="SM00881">
    <property type="entry name" value="CoA_binding"/>
    <property type="match status" value="1"/>
</dbReference>
<dbReference type="InterPro" id="IPR016102">
    <property type="entry name" value="Succinyl-CoA_synth-like"/>
</dbReference>
<dbReference type="HAMAP" id="MF_01988">
    <property type="entry name" value="Succ_CoA_alpha"/>
    <property type="match status" value="1"/>
</dbReference>
<dbReference type="GO" id="GO:0005739">
    <property type="term" value="C:mitochondrion"/>
    <property type="evidence" value="ECO:0007669"/>
    <property type="project" value="UniProtKB-SubCell"/>
</dbReference>
<organism evidence="10 11">
    <name type="scientific">Extremus antarcticus</name>
    <dbReference type="NCBI Taxonomy" id="702011"/>
    <lineage>
        <taxon>Eukaryota</taxon>
        <taxon>Fungi</taxon>
        <taxon>Dikarya</taxon>
        <taxon>Ascomycota</taxon>
        <taxon>Pezizomycotina</taxon>
        <taxon>Dothideomycetes</taxon>
        <taxon>Dothideomycetidae</taxon>
        <taxon>Mycosphaerellales</taxon>
        <taxon>Extremaceae</taxon>
        <taxon>Extremus</taxon>
    </lineage>
</organism>
<keyword evidence="6" id="KW-0496">Mitochondrion</keyword>
<comment type="pathway">
    <text evidence="1 6">Carbohydrate metabolism; tricarboxylic acid cycle; succinate from succinyl-CoA (ligase route): step 1/1.</text>
</comment>
<evidence type="ECO:0000259" key="9">
    <source>
        <dbReference type="SMART" id="SM00881"/>
    </source>
</evidence>
<reference evidence="10" key="1">
    <citation type="submission" date="2023-04" db="EMBL/GenBank/DDBJ databases">
        <title>Black Yeasts Isolated from many extreme environments.</title>
        <authorList>
            <person name="Coleine C."/>
            <person name="Stajich J.E."/>
            <person name="Selbmann L."/>
        </authorList>
    </citation>
    <scope>NUCLEOTIDE SEQUENCE</scope>
    <source>
        <strain evidence="10">CCFEE 5312</strain>
    </source>
</reference>
<dbReference type="AlphaFoldDB" id="A0AAJ0DP11"/>
<dbReference type="GO" id="GO:0004776">
    <property type="term" value="F:succinate-CoA ligase (GDP-forming) activity"/>
    <property type="evidence" value="ECO:0007669"/>
    <property type="project" value="TreeGrafter"/>
</dbReference>
<dbReference type="FunFam" id="3.40.50.261:FF:000005">
    <property type="entry name" value="Succinate--CoA ligase [ADP-forming] subunit alpha, mitochondrial"/>
    <property type="match status" value="1"/>
</dbReference>
<comment type="function">
    <text evidence="6">Succinyl-CoA synthetase functions in the citric acid cycle (TCA), coupling the hydrolysis of succinyl-CoA to the synthesis of ATP and thus represents the only step of substrate-level phosphorylation in the TCA. The alpha subunit of the enzyme binds the substrates coenzyme A and phosphate, while succinate binding and nucleotide specificity is provided by the beta subunit.</text>
</comment>
<dbReference type="InterPro" id="IPR033847">
    <property type="entry name" value="Citrt_syn/SCS-alpha_CS"/>
</dbReference>
<evidence type="ECO:0000256" key="6">
    <source>
        <dbReference type="HAMAP-Rule" id="MF_03222"/>
    </source>
</evidence>
<dbReference type="PANTHER" id="PTHR11117">
    <property type="entry name" value="SUCCINYL-COA LIGASE SUBUNIT ALPHA"/>
    <property type="match status" value="1"/>
</dbReference>
<evidence type="ECO:0000256" key="1">
    <source>
        <dbReference type="ARBA" id="ARBA00005064"/>
    </source>
</evidence>
<comment type="caution">
    <text evidence="10">The sequence shown here is derived from an EMBL/GenBank/DDBJ whole genome shotgun (WGS) entry which is preliminary data.</text>
</comment>
<dbReference type="NCBIfam" id="NF004230">
    <property type="entry name" value="PRK05678.1"/>
    <property type="match status" value="1"/>
</dbReference>
<evidence type="ECO:0000256" key="8">
    <source>
        <dbReference type="RuleBase" id="RU000677"/>
    </source>
</evidence>
<feature type="binding site" evidence="6">
    <location>
        <begin position="55"/>
        <end position="58"/>
    </location>
    <ligand>
        <name>CoA</name>
        <dbReference type="ChEBI" id="CHEBI:57287"/>
    </ligand>
</feature>
<name>A0AAJ0DP11_9PEZI</name>
<proteinExistence type="inferred from homology"/>
<dbReference type="SUPFAM" id="SSF51735">
    <property type="entry name" value="NAD(P)-binding Rossmann-fold domains"/>
    <property type="match status" value="1"/>
</dbReference>
<evidence type="ECO:0000256" key="5">
    <source>
        <dbReference type="ARBA" id="ARBA00061754"/>
    </source>
</evidence>
<comment type="subcellular location">
    <subcellularLocation>
        <location evidence="6">Mitochondrion</location>
    </subcellularLocation>
</comment>
<comment type="subunit">
    <text evidence="5">Heterodimer of an alpha and a beta subunit. Different beta subunits determine nucleotide specificity. Together with the ATP-specific beta subunit SUCLA2, forms an ADP-forming succinyl-CoA synthetase (A-SCS). Together with the GTP-specific beta subunit SUCLG2 forms a GDP-forming succinyl-CoA synthetase (G-SCS).</text>
</comment>
<dbReference type="Pfam" id="PF00549">
    <property type="entry name" value="Ligase_CoA"/>
    <property type="match status" value="1"/>
</dbReference>
<feature type="binding site" evidence="6">
    <location>
        <position position="81"/>
    </location>
    <ligand>
        <name>CoA</name>
        <dbReference type="ChEBI" id="CHEBI:57287"/>
    </ligand>
</feature>
<feature type="domain" description="CoA-binding" evidence="9">
    <location>
        <begin position="42"/>
        <end position="138"/>
    </location>
</feature>
<keyword evidence="4 6" id="KW-0547">Nucleotide-binding</keyword>
<feature type="active site" description="Tele-phosphohistidine intermediate" evidence="6 7">
    <location>
        <position position="288"/>
    </location>
</feature>
<dbReference type="InterPro" id="IPR036291">
    <property type="entry name" value="NAD(P)-bd_dom_sf"/>
</dbReference>
<dbReference type="GO" id="GO:0006099">
    <property type="term" value="P:tricarboxylic acid cycle"/>
    <property type="evidence" value="ECO:0007669"/>
    <property type="project" value="UniProtKB-UniRule"/>
</dbReference>
<sequence>MQSLRQPLTRSLRSGLTKSIPAAAYSAVAPPTGYASTNVNLRVDGNTKVIFQGFTGKQGSFHAHQAIEYGTNVVGGTNPKKAGTEHLGKPVFATVADAVKATGADASAIFVPPPVAAAGIEEAIKAEIGLIVCITEGIPQHDMVRITDMLKTQSKTRLVGPNCPGIIAPGQCKIGIMPGFIHKRGRVGIVSRSGTLTYEAVNQTTQAGLGQSLVVGIGGDPFSGTNFIDCLRVFLNDKETDGIIMIGEIGGSAEEDAADFLKEANVENKPVVSFIAGISAPPGRRMGHAGAIVSGGKGGADSKISALEGAGVVVEKSPAKLGATLREEFVKRDLL</sequence>
<dbReference type="PIRSF" id="PIRSF001553">
    <property type="entry name" value="SucCS_alpha"/>
    <property type="match status" value="1"/>
</dbReference>
<dbReference type="InterPro" id="IPR005810">
    <property type="entry name" value="CoA_lig_alpha"/>
</dbReference>
<dbReference type="PANTHER" id="PTHR11117:SF2">
    <property type="entry name" value="SUCCINATE--COA LIGASE [ADP_GDP-FORMING] SUBUNIT ALPHA, MITOCHONDRIAL"/>
    <property type="match status" value="1"/>
</dbReference>
<dbReference type="Gene3D" id="3.40.50.261">
    <property type="entry name" value="Succinyl-CoA synthetase domains"/>
    <property type="match status" value="1"/>
</dbReference>
<keyword evidence="11" id="KW-1185">Reference proteome</keyword>
<dbReference type="SUPFAM" id="SSF52210">
    <property type="entry name" value="Succinyl-CoA synthetase domains"/>
    <property type="match status" value="1"/>
</dbReference>
<evidence type="ECO:0000256" key="2">
    <source>
        <dbReference type="ARBA" id="ARBA00022532"/>
    </source>
</evidence>
<evidence type="ECO:0000256" key="7">
    <source>
        <dbReference type="PIRSR" id="PIRSR001553-1"/>
    </source>
</evidence>
<dbReference type="EC" id="6.2.1.5" evidence="6"/>
<dbReference type="Gene3D" id="3.40.50.720">
    <property type="entry name" value="NAD(P)-binding Rossmann-like Domain"/>
    <property type="match status" value="1"/>
</dbReference>
<evidence type="ECO:0000313" key="10">
    <source>
        <dbReference type="EMBL" id="KAK3053865.1"/>
    </source>
</evidence>
<dbReference type="Pfam" id="PF02629">
    <property type="entry name" value="CoA_binding"/>
    <property type="match status" value="1"/>
</dbReference>
<evidence type="ECO:0000313" key="11">
    <source>
        <dbReference type="Proteomes" id="UP001271007"/>
    </source>
</evidence>
<feature type="binding site" evidence="6">
    <location>
        <position position="198"/>
    </location>
    <ligand>
        <name>substrate</name>
        <note>ligand shared with subunit beta</note>
    </ligand>
</feature>
<dbReference type="GO" id="GO:0009361">
    <property type="term" value="C:succinate-CoA ligase complex (ADP-forming)"/>
    <property type="evidence" value="ECO:0007669"/>
    <property type="project" value="TreeGrafter"/>
</dbReference>
<feature type="binding site" evidence="6">
    <location>
        <begin position="134"/>
        <end position="136"/>
    </location>
    <ligand>
        <name>CoA</name>
        <dbReference type="ChEBI" id="CHEBI:57287"/>
    </ligand>
</feature>
<evidence type="ECO:0000256" key="3">
    <source>
        <dbReference type="ARBA" id="ARBA00022598"/>
    </source>
</evidence>
<dbReference type="PROSITE" id="PS01216">
    <property type="entry name" value="SUCCINYL_COA_LIG_1"/>
    <property type="match status" value="1"/>
</dbReference>
<dbReference type="GO" id="GO:0004775">
    <property type="term" value="F:succinate-CoA ligase (ADP-forming) activity"/>
    <property type="evidence" value="ECO:0007669"/>
    <property type="project" value="UniProtKB-UniRule"/>
</dbReference>
<dbReference type="PROSITE" id="PS00399">
    <property type="entry name" value="SUCCINYL_COA_LIG_2"/>
    <property type="match status" value="1"/>
</dbReference>
<keyword evidence="3 6" id="KW-0436">Ligase</keyword>